<dbReference type="STRING" id="2018661.A0A2A2LDC9"/>
<dbReference type="GO" id="GO:0008033">
    <property type="term" value="P:tRNA processing"/>
    <property type="evidence" value="ECO:0007669"/>
    <property type="project" value="InterPro"/>
</dbReference>
<dbReference type="AlphaFoldDB" id="A0A2A2LDC9"/>
<evidence type="ECO:0000313" key="4">
    <source>
        <dbReference type="EMBL" id="PAV84193.1"/>
    </source>
</evidence>
<dbReference type="InterPro" id="IPR008254">
    <property type="entry name" value="Flavodoxin/NO_synth"/>
</dbReference>
<dbReference type="Gene3D" id="3.40.50.360">
    <property type="match status" value="1"/>
</dbReference>
<dbReference type="InterPro" id="IPR034556">
    <property type="entry name" value="tRNA_wybutosine-synthase"/>
</dbReference>
<feature type="domain" description="Flavodoxin-like" evidence="3">
    <location>
        <begin position="81"/>
        <end position="235"/>
    </location>
</feature>
<dbReference type="OrthoDB" id="5858751at2759"/>
<gene>
    <name evidence="4" type="ORF">WR25_06120</name>
</gene>
<feature type="region of interest" description="Disordered" evidence="1">
    <location>
        <begin position="241"/>
        <end position="267"/>
    </location>
</feature>
<accession>A0A2A2LDC9</accession>
<keyword evidence="5" id="KW-1185">Reference proteome</keyword>
<comment type="caution">
    <text evidence="4">The sequence shown here is derived from an EMBL/GenBank/DDBJ whole genome shotgun (WGS) entry which is preliminary data.</text>
</comment>
<organism evidence="4 5">
    <name type="scientific">Diploscapter pachys</name>
    <dbReference type="NCBI Taxonomy" id="2018661"/>
    <lineage>
        <taxon>Eukaryota</taxon>
        <taxon>Metazoa</taxon>
        <taxon>Ecdysozoa</taxon>
        <taxon>Nematoda</taxon>
        <taxon>Chromadorea</taxon>
        <taxon>Rhabditida</taxon>
        <taxon>Rhabditina</taxon>
        <taxon>Rhabditomorpha</taxon>
        <taxon>Rhabditoidea</taxon>
        <taxon>Rhabditidae</taxon>
        <taxon>Diploscapter</taxon>
    </lineage>
</organism>
<feature type="transmembrane region" description="Helical" evidence="2">
    <location>
        <begin position="32"/>
        <end position="52"/>
    </location>
</feature>
<keyword evidence="2" id="KW-0812">Transmembrane</keyword>
<evidence type="ECO:0000259" key="3">
    <source>
        <dbReference type="PROSITE" id="PS50902"/>
    </source>
</evidence>
<dbReference type="InterPro" id="IPR029039">
    <property type="entry name" value="Flavoprotein-like_sf"/>
</dbReference>
<feature type="compositionally biased region" description="Acidic residues" evidence="1">
    <location>
        <begin position="248"/>
        <end position="260"/>
    </location>
</feature>
<protein>
    <recommendedName>
        <fullName evidence="3">Flavodoxin-like domain-containing protein</fullName>
    </recommendedName>
</protein>
<dbReference type="PANTHER" id="PTHR13930:SF0">
    <property type="entry name" value="S-ADENOSYL-L-METHIONINE-DEPENDENT TRNA 4-DEMETHYLWYOSINE SYNTHASE TYW1-RELATED"/>
    <property type="match status" value="1"/>
</dbReference>
<dbReference type="Proteomes" id="UP000218231">
    <property type="component" value="Unassembled WGS sequence"/>
</dbReference>
<dbReference type="PANTHER" id="PTHR13930">
    <property type="entry name" value="S-ADENOSYL-L-METHIONINE-DEPENDENT TRNA 4-DEMETHYLWYOSINE SYNTHASE"/>
    <property type="match status" value="1"/>
</dbReference>
<evidence type="ECO:0000256" key="1">
    <source>
        <dbReference type="SAM" id="MobiDB-lite"/>
    </source>
</evidence>
<reference evidence="4 5" key="1">
    <citation type="journal article" date="2017" name="Curr. Biol.">
        <title>Genome architecture and evolution of a unichromosomal asexual nematode.</title>
        <authorList>
            <person name="Fradin H."/>
            <person name="Zegar C."/>
            <person name="Gutwein M."/>
            <person name="Lucas J."/>
            <person name="Kovtun M."/>
            <person name="Corcoran D."/>
            <person name="Baugh L.R."/>
            <person name="Kiontke K."/>
            <person name="Gunsalus K."/>
            <person name="Fitch D.H."/>
            <person name="Piano F."/>
        </authorList>
    </citation>
    <scope>NUCLEOTIDE SEQUENCE [LARGE SCALE GENOMIC DNA]</scope>
    <source>
        <strain evidence="4">PF1309</strain>
    </source>
</reference>
<dbReference type="SUPFAM" id="SSF52218">
    <property type="entry name" value="Flavoproteins"/>
    <property type="match status" value="1"/>
</dbReference>
<dbReference type="GO" id="GO:0010181">
    <property type="term" value="F:FMN binding"/>
    <property type="evidence" value="ECO:0007669"/>
    <property type="project" value="InterPro"/>
</dbReference>
<keyword evidence="2" id="KW-0472">Membrane</keyword>
<dbReference type="Pfam" id="PF00258">
    <property type="entry name" value="Flavodoxin_1"/>
    <property type="match status" value="1"/>
</dbReference>
<keyword evidence="2" id="KW-1133">Transmembrane helix</keyword>
<dbReference type="PROSITE" id="PS50902">
    <property type="entry name" value="FLAVODOXIN_LIKE"/>
    <property type="match status" value="1"/>
</dbReference>
<evidence type="ECO:0000256" key="2">
    <source>
        <dbReference type="SAM" id="Phobius"/>
    </source>
</evidence>
<sequence length="267" mass="30556">MSFHPPLRPDMGSKQTGPKPWYEEYLEGKDELLLYVTAVLGVILPGVVYFIYHKCHGCYLRYAKKKEEERLAEEAKKCEVAIMVLGKEDETAHKYASILEERLGKEMVNPPKIWIAAKVDVKELMDFKGFGLFVVDTLEGGKPTKESDLLLEWLEDVAADSKAKKKSNFESIRFAVAGFGSSNDGESAFCKATRVLLKRLKILGCKQMMEVELFDTEREEKDNIEKFMDWMEELLDEMDKHVPGAEEFSSEEMSESEVETVEDKKNE</sequence>
<dbReference type="EMBL" id="LIAE01006881">
    <property type="protein sequence ID" value="PAV84193.1"/>
    <property type="molecule type" value="Genomic_DNA"/>
</dbReference>
<name>A0A2A2LDC9_9BILA</name>
<proteinExistence type="predicted"/>
<evidence type="ECO:0000313" key="5">
    <source>
        <dbReference type="Proteomes" id="UP000218231"/>
    </source>
</evidence>
<dbReference type="GO" id="GO:0051539">
    <property type="term" value="F:4 iron, 4 sulfur cluster binding"/>
    <property type="evidence" value="ECO:0007669"/>
    <property type="project" value="InterPro"/>
</dbReference>